<protein>
    <submittedName>
        <fullName evidence="2">Uncharacterized protein</fullName>
    </submittedName>
</protein>
<evidence type="ECO:0000256" key="1">
    <source>
        <dbReference type="SAM" id="MobiDB-lite"/>
    </source>
</evidence>
<evidence type="ECO:0000313" key="3">
    <source>
        <dbReference type="Proteomes" id="UP001153269"/>
    </source>
</evidence>
<dbReference type="EMBL" id="CADEAL010000168">
    <property type="protein sequence ID" value="CAB1415670.1"/>
    <property type="molecule type" value="Genomic_DNA"/>
</dbReference>
<accession>A0A9N7TMB5</accession>
<dbReference type="AlphaFoldDB" id="A0A9N7TMB5"/>
<dbReference type="Proteomes" id="UP001153269">
    <property type="component" value="Unassembled WGS sequence"/>
</dbReference>
<comment type="caution">
    <text evidence="2">The sequence shown here is derived from an EMBL/GenBank/DDBJ whole genome shotgun (WGS) entry which is preliminary data.</text>
</comment>
<gene>
    <name evidence="2" type="ORF">PLEPLA_LOCUS3388</name>
</gene>
<reference evidence="2" key="1">
    <citation type="submission" date="2020-03" db="EMBL/GenBank/DDBJ databases">
        <authorList>
            <person name="Weist P."/>
        </authorList>
    </citation>
    <scope>NUCLEOTIDE SEQUENCE</scope>
</reference>
<feature type="compositionally biased region" description="Low complexity" evidence="1">
    <location>
        <begin position="83"/>
        <end position="113"/>
    </location>
</feature>
<feature type="region of interest" description="Disordered" evidence="1">
    <location>
        <begin position="57"/>
        <end position="125"/>
    </location>
</feature>
<keyword evidence="3" id="KW-1185">Reference proteome</keyword>
<organism evidence="2 3">
    <name type="scientific">Pleuronectes platessa</name>
    <name type="common">European plaice</name>
    <dbReference type="NCBI Taxonomy" id="8262"/>
    <lineage>
        <taxon>Eukaryota</taxon>
        <taxon>Metazoa</taxon>
        <taxon>Chordata</taxon>
        <taxon>Craniata</taxon>
        <taxon>Vertebrata</taxon>
        <taxon>Euteleostomi</taxon>
        <taxon>Actinopterygii</taxon>
        <taxon>Neopterygii</taxon>
        <taxon>Teleostei</taxon>
        <taxon>Neoteleostei</taxon>
        <taxon>Acanthomorphata</taxon>
        <taxon>Carangaria</taxon>
        <taxon>Pleuronectiformes</taxon>
        <taxon>Pleuronectoidei</taxon>
        <taxon>Pleuronectidae</taxon>
        <taxon>Pleuronectes</taxon>
    </lineage>
</organism>
<name>A0A9N7TMB5_PLEPL</name>
<evidence type="ECO:0000313" key="2">
    <source>
        <dbReference type="EMBL" id="CAB1415670.1"/>
    </source>
</evidence>
<sequence length="125" mass="13578">MGLQAVSRNYRVFHISRRVDVSPFALHHTWDVKKHQPTGTCTASTLQMERLIAQRSVGCRETRGRSGPTSAAFDERGEVRGIRGSPSRGSTLPPPTTTTTTTTTNNSHSHSPSAGPALCSPPNRR</sequence>
<proteinExistence type="predicted"/>